<dbReference type="FunFam" id="3.40.50.300:FF:000299">
    <property type="entry name" value="ABC transporter ATP-binding protein/permease"/>
    <property type="match status" value="1"/>
</dbReference>
<dbReference type="GO" id="GO:0008233">
    <property type="term" value="F:peptidase activity"/>
    <property type="evidence" value="ECO:0007669"/>
    <property type="project" value="InterPro"/>
</dbReference>
<dbReference type="InterPro" id="IPR003439">
    <property type="entry name" value="ABC_transporter-like_ATP-bd"/>
</dbReference>
<comment type="subcellular location">
    <subcellularLocation>
        <location evidence="1">Cell membrane</location>
        <topology evidence="1">Multi-pass membrane protein</topology>
    </subcellularLocation>
</comment>
<evidence type="ECO:0000256" key="3">
    <source>
        <dbReference type="ARBA" id="ARBA00022475"/>
    </source>
</evidence>
<name>A0A3S1CXR0_9BACT</name>
<reference evidence="10" key="1">
    <citation type="submission" date="2020-05" db="EMBL/GenBank/DDBJ databases">
        <title>Chitinophaga laudate sp. nov., isolated from a tropical peat swamp.</title>
        <authorList>
            <person name="Goh C.B.S."/>
            <person name="Lee M.S."/>
            <person name="Parimannan S."/>
            <person name="Pasbakhsh P."/>
            <person name="Yule C.M."/>
            <person name="Rajandas H."/>
            <person name="Loke S."/>
            <person name="Croft L."/>
            <person name="Tan J.B.L."/>
        </authorList>
    </citation>
    <scope>NUCLEOTIDE SEQUENCE</scope>
    <source>
        <strain evidence="10">Mgbs1</strain>
    </source>
</reference>
<dbReference type="PANTHER" id="PTHR43394">
    <property type="entry name" value="ATP-DEPENDENT PERMEASE MDL1, MITOCHONDRIAL"/>
    <property type="match status" value="1"/>
</dbReference>
<dbReference type="GO" id="GO:0005524">
    <property type="term" value="F:ATP binding"/>
    <property type="evidence" value="ECO:0007669"/>
    <property type="project" value="UniProtKB-KW"/>
</dbReference>
<evidence type="ECO:0000313" key="10">
    <source>
        <dbReference type="EMBL" id="NSL88813.1"/>
    </source>
</evidence>
<evidence type="ECO:0000256" key="5">
    <source>
        <dbReference type="ARBA" id="ARBA00022741"/>
    </source>
</evidence>
<dbReference type="EMBL" id="RIAR02000001">
    <property type="protein sequence ID" value="NSL88813.1"/>
    <property type="molecule type" value="Genomic_DNA"/>
</dbReference>
<evidence type="ECO:0000256" key="7">
    <source>
        <dbReference type="ARBA" id="ARBA00022840"/>
    </source>
</evidence>
<dbReference type="AlphaFoldDB" id="A0A3S1CXR0"/>
<keyword evidence="11" id="KW-1185">Reference proteome</keyword>
<organism evidence="10 11">
    <name type="scientific">Chitinophaga solisilvae</name>
    <dbReference type="NCBI Taxonomy" id="1233460"/>
    <lineage>
        <taxon>Bacteria</taxon>
        <taxon>Pseudomonadati</taxon>
        <taxon>Bacteroidota</taxon>
        <taxon>Chitinophagia</taxon>
        <taxon>Chitinophagales</taxon>
        <taxon>Chitinophagaceae</taxon>
        <taxon>Chitinophaga</taxon>
    </lineage>
</organism>
<keyword evidence="3" id="KW-1003">Cell membrane</keyword>
<dbReference type="InterPro" id="IPR039421">
    <property type="entry name" value="Type_1_exporter"/>
</dbReference>
<gene>
    <name evidence="10" type="ORF">ECE50_018365</name>
</gene>
<dbReference type="GO" id="GO:0006508">
    <property type="term" value="P:proteolysis"/>
    <property type="evidence" value="ECO:0007669"/>
    <property type="project" value="InterPro"/>
</dbReference>
<dbReference type="GO" id="GO:0015421">
    <property type="term" value="F:ABC-type oligopeptide transporter activity"/>
    <property type="evidence" value="ECO:0007669"/>
    <property type="project" value="TreeGrafter"/>
</dbReference>
<dbReference type="SMART" id="SM00382">
    <property type="entry name" value="AAA"/>
    <property type="match status" value="1"/>
</dbReference>
<dbReference type="PROSITE" id="PS00211">
    <property type="entry name" value="ABC_TRANSPORTER_1"/>
    <property type="match status" value="1"/>
</dbReference>
<dbReference type="CDD" id="cd18571">
    <property type="entry name" value="ABC_6TM_peptidase_like"/>
    <property type="match status" value="1"/>
</dbReference>
<keyword evidence="9" id="KW-0472">Membrane</keyword>
<dbReference type="InterPro" id="IPR005074">
    <property type="entry name" value="Peptidase_C39"/>
</dbReference>
<dbReference type="PROSITE" id="PS50929">
    <property type="entry name" value="ABC_TM1F"/>
    <property type="match status" value="1"/>
</dbReference>
<dbReference type="InterPro" id="IPR011527">
    <property type="entry name" value="ABC1_TM_dom"/>
</dbReference>
<keyword evidence="4" id="KW-0812">Transmembrane</keyword>
<dbReference type="Pfam" id="PF00664">
    <property type="entry name" value="ABC_membrane"/>
    <property type="match status" value="1"/>
</dbReference>
<dbReference type="OrthoDB" id="9760358at2"/>
<dbReference type="Proteomes" id="UP000281028">
    <property type="component" value="Unassembled WGS sequence"/>
</dbReference>
<accession>A0A3S1CXR0</accession>
<dbReference type="SUPFAM" id="SSF52540">
    <property type="entry name" value="P-loop containing nucleoside triphosphate hydrolases"/>
    <property type="match status" value="1"/>
</dbReference>
<evidence type="ECO:0000313" key="11">
    <source>
        <dbReference type="Proteomes" id="UP000281028"/>
    </source>
</evidence>
<keyword evidence="6" id="KW-0378">Hydrolase</keyword>
<dbReference type="CDD" id="cd02418">
    <property type="entry name" value="Peptidase_C39B"/>
    <property type="match status" value="1"/>
</dbReference>
<dbReference type="PROSITE" id="PS50990">
    <property type="entry name" value="PEPTIDASE_C39"/>
    <property type="match status" value="1"/>
</dbReference>
<dbReference type="PANTHER" id="PTHR43394:SF1">
    <property type="entry name" value="ATP-BINDING CASSETTE SUB-FAMILY B MEMBER 10, MITOCHONDRIAL"/>
    <property type="match status" value="1"/>
</dbReference>
<evidence type="ECO:0000256" key="1">
    <source>
        <dbReference type="ARBA" id="ARBA00004651"/>
    </source>
</evidence>
<keyword evidence="2" id="KW-0813">Transport</keyword>
<dbReference type="GO" id="GO:0016887">
    <property type="term" value="F:ATP hydrolysis activity"/>
    <property type="evidence" value="ECO:0007669"/>
    <property type="project" value="InterPro"/>
</dbReference>
<protein>
    <submittedName>
        <fullName evidence="10">Peptidase domain-containing ABC transporter</fullName>
    </submittedName>
</protein>
<sequence length="728" mass="83099">MLKRFPHYKQIDLMDCGATCLRIIFKYYGQLVSIHKIRKLCQTTKNGVNLLGLSEAAEKLGFRTYGARLSLEQLNQIELPCILHWNQKHFVVLYKIRKGRYFISDPAGGLISYDEREFRSNWFSSKEQPAGLSLLLSPGPDFYQIDEDEPSRALGWSKILTYFYKYKRLFVQLVLGMLVGTVLSLIGPFLTQSVVDIGINTKNISFINLILIAQLMLFTGSTAVTFIRSWIMLHISTRVNISILTDLLIKIMKLPMGFFDLKTHGDIMQRMADQQRIESFLTGSTLNTLFSLVNMVIFGSLLIIYNKNIFLVFFVATLLYTCWILAFMKYRRELDHKRFKISSENQTYMVEMIQSMKDIKLNNAQKQQRWGWETLQARLFRFRVQSLALSQYQSVGSMAINQAKGIIITYISAKSVIDGDITLGGMMAIQYIVGMVSNPVESLLSFLQSYQDAKISLERLNEIYETEEEVDIRKDYLTQLPQDRTIEFRNITFRYYGAGNDPIFTRLNLTFPTGKTTAIVGSSGSGKTTILKLLLRYYNPEDGEILVGGKRLDQIDFALWRDSCGSVLQENYVYADTIARNIAVNDELPDESRVEQAVHIANMEDFIANEPFGLSTKIGTAGKGISQGQRQRLMIARAVYKDPAFIFLDEATNSLDANNEKAIVENLDRFFDKRTVIVVAHRLSTVKNADNIIVLEKGAVVEQGTHQELTARRGKYFELVRNQLELGN</sequence>
<dbReference type="InterPro" id="IPR027417">
    <property type="entry name" value="P-loop_NTPase"/>
</dbReference>
<dbReference type="Pfam" id="PF03412">
    <property type="entry name" value="Peptidase_C39"/>
    <property type="match status" value="1"/>
</dbReference>
<dbReference type="Gene3D" id="1.20.1560.10">
    <property type="entry name" value="ABC transporter type 1, transmembrane domain"/>
    <property type="match status" value="1"/>
</dbReference>
<keyword evidence="8" id="KW-1133">Transmembrane helix</keyword>
<keyword evidence="7" id="KW-0067">ATP-binding</keyword>
<comment type="caution">
    <text evidence="10">The sequence shown here is derived from an EMBL/GenBank/DDBJ whole genome shotgun (WGS) entry which is preliminary data.</text>
</comment>
<evidence type="ECO:0000256" key="6">
    <source>
        <dbReference type="ARBA" id="ARBA00022801"/>
    </source>
</evidence>
<dbReference type="InterPro" id="IPR017871">
    <property type="entry name" value="ABC_transporter-like_CS"/>
</dbReference>
<evidence type="ECO:0000256" key="4">
    <source>
        <dbReference type="ARBA" id="ARBA00022692"/>
    </source>
</evidence>
<dbReference type="SUPFAM" id="SSF90123">
    <property type="entry name" value="ABC transporter transmembrane region"/>
    <property type="match status" value="1"/>
</dbReference>
<dbReference type="InterPro" id="IPR036640">
    <property type="entry name" value="ABC1_TM_sf"/>
</dbReference>
<dbReference type="Gene3D" id="3.40.50.300">
    <property type="entry name" value="P-loop containing nucleotide triphosphate hydrolases"/>
    <property type="match status" value="1"/>
</dbReference>
<evidence type="ECO:0000256" key="2">
    <source>
        <dbReference type="ARBA" id="ARBA00022448"/>
    </source>
</evidence>
<dbReference type="Gene3D" id="3.90.70.10">
    <property type="entry name" value="Cysteine proteinases"/>
    <property type="match status" value="1"/>
</dbReference>
<dbReference type="InterPro" id="IPR003593">
    <property type="entry name" value="AAA+_ATPase"/>
</dbReference>
<dbReference type="GO" id="GO:0005886">
    <property type="term" value="C:plasma membrane"/>
    <property type="evidence" value="ECO:0007669"/>
    <property type="project" value="UniProtKB-SubCell"/>
</dbReference>
<keyword evidence="5" id="KW-0547">Nucleotide-binding</keyword>
<evidence type="ECO:0000256" key="9">
    <source>
        <dbReference type="ARBA" id="ARBA00023136"/>
    </source>
</evidence>
<proteinExistence type="predicted"/>
<dbReference type="Pfam" id="PF00005">
    <property type="entry name" value="ABC_tran"/>
    <property type="match status" value="1"/>
</dbReference>
<evidence type="ECO:0000256" key="8">
    <source>
        <dbReference type="ARBA" id="ARBA00022989"/>
    </source>
</evidence>
<dbReference type="PROSITE" id="PS50893">
    <property type="entry name" value="ABC_TRANSPORTER_2"/>
    <property type="match status" value="1"/>
</dbReference>